<gene>
    <name evidence="2" type="ORF">ACFPFU_16580</name>
</gene>
<dbReference type="PROSITE" id="PS51257">
    <property type="entry name" value="PROKAR_LIPOPROTEIN"/>
    <property type="match status" value="1"/>
</dbReference>
<feature type="chain" id="PRO_5047107117" evidence="1">
    <location>
        <begin position="22"/>
        <end position="486"/>
    </location>
</feature>
<dbReference type="Gene3D" id="1.25.40.390">
    <property type="match status" value="1"/>
</dbReference>
<reference evidence="3" key="1">
    <citation type="journal article" date="2019" name="Int. J. Syst. Evol. Microbiol.">
        <title>The Global Catalogue of Microorganisms (GCM) 10K type strain sequencing project: providing services to taxonomists for standard genome sequencing and annotation.</title>
        <authorList>
            <consortium name="The Broad Institute Genomics Platform"/>
            <consortium name="The Broad Institute Genome Sequencing Center for Infectious Disease"/>
            <person name="Wu L."/>
            <person name="Ma J."/>
        </authorList>
    </citation>
    <scope>NUCLEOTIDE SEQUENCE [LARGE SCALE GENOMIC DNA]</scope>
    <source>
        <strain evidence="3">CGMCC 4.7466</strain>
    </source>
</reference>
<proteinExistence type="predicted"/>
<keyword evidence="3" id="KW-1185">Reference proteome</keyword>
<sequence>MKSLKLLHFIFLLGIGLVASSCTEEFEEINTDPNNPVTIAPTLLLPNAIQVSVDRYWGHSNRYQRLNIDAAMCWIQHLARNIYINAEGDTYEIPITVSSGTWDNLYNSSLINLESILQLAGPGGDFENRNFEGVALTMKAFTFSYLTDVFGPVPYSEALRGTADESINSPKYDSMEEIYMGLMADLRLANEKLVVGGPAIEGDIMFEGDVLRWKKFANSLRLKLANRQAAKKPDESRAIMQEILGDPGQYPVFTGNEDFAQLRHVNVIGSRNQMFDVFSTRSDWNISSTLINKLLELDDERIRVYALPLANGTYAGLPNGLTDAAASTISASTIGQKFLDPEAPSILMTYSELLFILAEAAYDGDIQGDHLELLQNAINASFQQHGLNMPSDYMSRLGLIDKETIMTQKWIALFGQGIEAWTEYRRTGFPVMPAPHPGSIFVNNGVLPTRIEYPPSEYSLNMSNLEGGIQLLNGGDNMRTRLWWAE</sequence>
<evidence type="ECO:0000313" key="2">
    <source>
        <dbReference type="EMBL" id="MFC4873319.1"/>
    </source>
</evidence>
<feature type="signal peptide" evidence="1">
    <location>
        <begin position="1"/>
        <end position="21"/>
    </location>
</feature>
<accession>A0ABV9T3X0</accession>
<dbReference type="Proteomes" id="UP001595818">
    <property type="component" value="Unassembled WGS sequence"/>
</dbReference>
<dbReference type="RefSeq" id="WP_377066055.1">
    <property type="nucleotide sequence ID" value="NZ_JBHSJJ010000010.1"/>
</dbReference>
<dbReference type="SUPFAM" id="SSF48452">
    <property type="entry name" value="TPR-like"/>
    <property type="match status" value="1"/>
</dbReference>
<dbReference type="InterPro" id="IPR011990">
    <property type="entry name" value="TPR-like_helical_dom_sf"/>
</dbReference>
<evidence type="ECO:0000256" key="1">
    <source>
        <dbReference type="SAM" id="SignalP"/>
    </source>
</evidence>
<protein>
    <submittedName>
        <fullName evidence="2">SusD/RagB family nutrient-binding outer membrane lipoprotein</fullName>
    </submittedName>
</protein>
<organism evidence="2 3">
    <name type="scientific">Negadavirga shengliensis</name>
    <dbReference type="NCBI Taxonomy" id="1389218"/>
    <lineage>
        <taxon>Bacteria</taxon>
        <taxon>Pseudomonadati</taxon>
        <taxon>Bacteroidota</taxon>
        <taxon>Cytophagia</taxon>
        <taxon>Cytophagales</taxon>
        <taxon>Cyclobacteriaceae</taxon>
        <taxon>Negadavirga</taxon>
    </lineage>
</organism>
<dbReference type="InterPro" id="IPR041662">
    <property type="entry name" value="SusD-like_2"/>
</dbReference>
<name>A0ABV9T3X0_9BACT</name>
<comment type="caution">
    <text evidence="2">The sequence shown here is derived from an EMBL/GenBank/DDBJ whole genome shotgun (WGS) entry which is preliminary data.</text>
</comment>
<dbReference type="EMBL" id="JBHSJJ010000010">
    <property type="protein sequence ID" value="MFC4873319.1"/>
    <property type="molecule type" value="Genomic_DNA"/>
</dbReference>
<dbReference type="Pfam" id="PF12771">
    <property type="entry name" value="SusD-like_2"/>
    <property type="match status" value="1"/>
</dbReference>
<keyword evidence="2" id="KW-0449">Lipoprotein</keyword>
<keyword evidence="1" id="KW-0732">Signal</keyword>
<evidence type="ECO:0000313" key="3">
    <source>
        <dbReference type="Proteomes" id="UP001595818"/>
    </source>
</evidence>